<keyword evidence="3 7" id="KW-0812">Transmembrane</keyword>
<organism evidence="10 11">
    <name type="scientific">Laedolimicola ammoniilytica</name>
    <dbReference type="NCBI Taxonomy" id="2981771"/>
    <lineage>
        <taxon>Bacteria</taxon>
        <taxon>Bacillati</taxon>
        <taxon>Bacillota</taxon>
        <taxon>Clostridia</taxon>
        <taxon>Lachnospirales</taxon>
        <taxon>Lachnospiraceae</taxon>
        <taxon>Laedolimicola</taxon>
    </lineage>
</organism>
<comment type="subcellular location">
    <subcellularLocation>
        <location evidence="1">Cell membrane</location>
        <topology evidence="1">Multi-pass membrane protein</topology>
    </subcellularLocation>
</comment>
<proteinExistence type="inferred from homology"/>
<gene>
    <name evidence="10" type="ORF">OCV63_06670</name>
</gene>
<comment type="caution">
    <text evidence="10">The sequence shown here is derived from an EMBL/GenBank/DDBJ whole genome shotgun (WGS) entry which is preliminary data.</text>
</comment>
<feature type="transmembrane region" description="Helical" evidence="7">
    <location>
        <begin position="391"/>
        <end position="411"/>
    </location>
</feature>
<dbReference type="InterPro" id="IPR003838">
    <property type="entry name" value="ABC3_permease_C"/>
</dbReference>
<protein>
    <submittedName>
        <fullName evidence="10">ABC transporter permease</fullName>
    </submittedName>
</protein>
<keyword evidence="11" id="KW-1185">Reference proteome</keyword>
<dbReference type="PANTHER" id="PTHR30572">
    <property type="entry name" value="MEMBRANE COMPONENT OF TRANSPORTER-RELATED"/>
    <property type="match status" value="1"/>
</dbReference>
<dbReference type="EMBL" id="JAOQKC010000007">
    <property type="protein sequence ID" value="MCU6696578.1"/>
    <property type="molecule type" value="Genomic_DNA"/>
</dbReference>
<evidence type="ECO:0000256" key="4">
    <source>
        <dbReference type="ARBA" id="ARBA00022989"/>
    </source>
</evidence>
<feature type="transmembrane region" description="Helical" evidence="7">
    <location>
        <begin position="304"/>
        <end position="329"/>
    </location>
</feature>
<dbReference type="RefSeq" id="WP_158362986.1">
    <property type="nucleotide sequence ID" value="NZ_JAOQKC010000007.1"/>
</dbReference>
<evidence type="ECO:0000259" key="9">
    <source>
        <dbReference type="Pfam" id="PF12704"/>
    </source>
</evidence>
<accession>A0ABT2RW97</accession>
<keyword evidence="4 7" id="KW-1133">Transmembrane helix</keyword>
<evidence type="ECO:0000256" key="1">
    <source>
        <dbReference type="ARBA" id="ARBA00004651"/>
    </source>
</evidence>
<name>A0ABT2RW97_9FIRM</name>
<feature type="domain" description="MacB-like periplasmic core" evidence="9">
    <location>
        <begin position="22"/>
        <end position="263"/>
    </location>
</feature>
<dbReference type="PANTHER" id="PTHR30572:SF4">
    <property type="entry name" value="ABC TRANSPORTER PERMEASE YTRF"/>
    <property type="match status" value="1"/>
</dbReference>
<dbReference type="Proteomes" id="UP001652461">
    <property type="component" value="Unassembled WGS sequence"/>
</dbReference>
<dbReference type="InterPro" id="IPR025857">
    <property type="entry name" value="MacB_PCD"/>
</dbReference>
<evidence type="ECO:0000256" key="3">
    <source>
        <dbReference type="ARBA" id="ARBA00022692"/>
    </source>
</evidence>
<sequence>MLIGENILLALNGLLANKMRALLTMLGIIIGIGSVIAIMSVGNSISTSVTSSMEDMGVNNITLGVSQKSTSETATADGRVFMGFSRGSTMDDEDYITDEMLDAMKEEFAGSISEILLSESAGSGAAEDGNLSANVTLTGVNAAYLENEALTLLAGRTLTDTDQTKAKRVVLVSDKLADTLFDGDYDAAVGSELQVYVSNRYYSYAIVGVYEYEDSGFTTESDEDISTTLYMPLEAARNQNHSTSGYSQLTIVTASGVDSTSLCTELENWFNNSYYRNNDSFEISASSMESMVSSMTSMLSTVSIAISVIAGISLLVGGIGVMNIMLVSITERTREIGTRKALGATNGSIRLQFITESIVICLLGGFIGIVLGLILAAVATNALGYAAKPSVGGIVFSVTFSILIGVFFGYYPANKAAKMDPIEALRYE</sequence>
<dbReference type="InterPro" id="IPR050250">
    <property type="entry name" value="Macrolide_Exporter_MacB"/>
</dbReference>
<dbReference type="Pfam" id="PF12704">
    <property type="entry name" value="MacB_PCD"/>
    <property type="match status" value="1"/>
</dbReference>
<evidence type="ECO:0000256" key="7">
    <source>
        <dbReference type="SAM" id="Phobius"/>
    </source>
</evidence>
<evidence type="ECO:0000313" key="10">
    <source>
        <dbReference type="EMBL" id="MCU6696578.1"/>
    </source>
</evidence>
<dbReference type="Pfam" id="PF02687">
    <property type="entry name" value="FtsX"/>
    <property type="match status" value="1"/>
</dbReference>
<reference evidence="10 11" key="1">
    <citation type="journal article" date="2021" name="ISME Commun">
        <title>Automated analysis of genomic sequences facilitates high-throughput and comprehensive description of bacteria.</title>
        <authorList>
            <person name="Hitch T.C.A."/>
        </authorList>
    </citation>
    <scope>NUCLEOTIDE SEQUENCE [LARGE SCALE GENOMIC DNA]</scope>
    <source>
        <strain evidence="10 11">Sanger_04</strain>
    </source>
</reference>
<feature type="transmembrane region" description="Helical" evidence="7">
    <location>
        <begin position="21"/>
        <end position="42"/>
    </location>
</feature>
<feature type="domain" description="ABC3 transporter permease C-terminal" evidence="8">
    <location>
        <begin position="308"/>
        <end position="421"/>
    </location>
</feature>
<feature type="transmembrane region" description="Helical" evidence="7">
    <location>
        <begin position="358"/>
        <end position="379"/>
    </location>
</feature>
<comment type="similarity">
    <text evidence="6">Belongs to the ABC-4 integral membrane protein family.</text>
</comment>
<evidence type="ECO:0000256" key="6">
    <source>
        <dbReference type="ARBA" id="ARBA00038076"/>
    </source>
</evidence>
<keyword evidence="2" id="KW-1003">Cell membrane</keyword>
<evidence type="ECO:0000259" key="8">
    <source>
        <dbReference type="Pfam" id="PF02687"/>
    </source>
</evidence>
<keyword evidence="5 7" id="KW-0472">Membrane</keyword>
<evidence type="ECO:0000256" key="5">
    <source>
        <dbReference type="ARBA" id="ARBA00023136"/>
    </source>
</evidence>
<evidence type="ECO:0000313" key="11">
    <source>
        <dbReference type="Proteomes" id="UP001652461"/>
    </source>
</evidence>
<evidence type="ECO:0000256" key="2">
    <source>
        <dbReference type="ARBA" id="ARBA00022475"/>
    </source>
</evidence>